<comment type="caution">
    <text evidence="4">The sequence shown here is derived from an EMBL/GenBank/DDBJ whole genome shotgun (WGS) entry which is preliminary data.</text>
</comment>
<dbReference type="Gene3D" id="3.20.20.70">
    <property type="entry name" value="Aldolase class I"/>
    <property type="match status" value="1"/>
</dbReference>
<evidence type="ECO:0000256" key="2">
    <source>
        <dbReference type="ARBA" id="ARBA00022643"/>
    </source>
</evidence>
<dbReference type="AlphaFoldDB" id="A0AAV8UYC1"/>
<protein>
    <recommendedName>
        <fullName evidence="6">Nitronate monooxygenase domain-containing protein</fullName>
    </recommendedName>
</protein>
<dbReference type="GO" id="GO:0018580">
    <property type="term" value="F:nitronate monooxygenase activity"/>
    <property type="evidence" value="ECO:0007669"/>
    <property type="project" value="InterPro"/>
</dbReference>
<evidence type="ECO:0000313" key="5">
    <source>
        <dbReference type="Proteomes" id="UP001157974"/>
    </source>
</evidence>
<dbReference type="SUPFAM" id="SSF51412">
    <property type="entry name" value="Inosine monophosphate dehydrogenase (IMPDH)"/>
    <property type="match status" value="1"/>
</dbReference>
<dbReference type="Pfam" id="PF03060">
    <property type="entry name" value="NMO"/>
    <property type="match status" value="1"/>
</dbReference>
<proteinExistence type="predicted"/>
<name>A0AAV8UYC1_9RHOD</name>
<organism evidence="4 5">
    <name type="scientific">Rhodosorus marinus</name>
    <dbReference type="NCBI Taxonomy" id="101924"/>
    <lineage>
        <taxon>Eukaryota</taxon>
        <taxon>Rhodophyta</taxon>
        <taxon>Stylonematophyceae</taxon>
        <taxon>Stylonematales</taxon>
        <taxon>Stylonemataceae</taxon>
        <taxon>Rhodosorus</taxon>
    </lineage>
</organism>
<sequence>MLGVRVPIVLAPMVGVSGWELASQVARSGGLGLIGVGHEGGTGPDKLRADYKKALDSGAKASSLGFGFTVEFMDKDDQSFKQVLELNPKPGVVWLSFGHEQNMRARVEQVVNSGIKVMTMAHSVGEAVSQHRLGSNAVVLQSGDAGGHGTQIHSDSYTSTVPEFRTHVGKDFPVLAAGGVVAGDGLAAALTVGADGVVIGTRFSVCKESMVPPDYKRELIGCDTHSASLRSESWDLFAATKYPPRIHARAVSNVVSKRFHSPVGSENKTITQQDKDWFSNGGMETRPVWAGAGVARVTKEDSAKEAIDSMLEEARSALNQADMALKRII</sequence>
<gene>
    <name evidence="4" type="ORF">NDN08_003094</name>
</gene>
<keyword evidence="5" id="KW-1185">Reference proteome</keyword>
<dbReference type="InterPro" id="IPR004136">
    <property type="entry name" value="NMO"/>
</dbReference>
<reference evidence="4 5" key="1">
    <citation type="journal article" date="2023" name="Nat. Commun.">
        <title>Origin of minicircular mitochondrial genomes in red algae.</title>
        <authorList>
            <person name="Lee Y."/>
            <person name="Cho C.H."/>
            <person name="Lee Y.M."/>
            <person name="Park S.I."/>
            <person name="Yang J.H."/>
            <person name="West J.A."/>
            <person name="Bhattacharya D."/>
            <person name="Yoon H.S."/>
        </authorList>
    </citation>
    <scope>NUCLEOTIDE SEQUENCE [LARGE SCALE GENOMIC DNA]</scope>
    <source>
        <strain evidence="4 5">CCMP1338</strain>
        <tissue evidence="4">Whole cell</tissue>
    </source>
</reference>
<keyword evidence="3" id="KW-0560">Oxidoreductase</keyword>
<dbReference type="Proteomes" id="UP001157974">
    <property type="component" value="Unassembled WGS sequence"/>
</dbReference>
<dbReference type="PANTHER" id="PTHR32332">
    <property type="entry name" value="2-NITROPROPANE DIOXYGENASE"/>
    <property type="match status" value="1"/>
</dbReference>
<evidence type="ECO:0000313" key="4">
    <source>
        <dbReference type="EMBL" id="KAJ8906601.1"/>
    </source>
</evidence>
<evidence type="ECO:0008006" key="6">
    <source>
        <dbReference type="Google" id="ProtNLM"/>
    </source>
</evidence>
<dbReference type="InterPro" id="IPR013785">
    <property type="entry name" value="Aldolase_TIM"/>
</dbReference>
<evidence type="ECO:0000256" key="1">
    <source>
        <dbReference type="ARBA" id="ARBA00022630"/>
    </source>
</evidence>
<dbReference type="EMBL" id="JAMWBK010000003">
    <property type="protein sequence ID" value="KAJ8906601.1"/>
    <property type="molecule type" value="Genomic_DNA"/>
</dbReference>
<accession>A0AAV8UYC1</accession>
<evidence type="ECO:0000256" key="3">
    <source>
        <dbReference type="ARBA" id="ARBA00023002"/>
    </source>
</evidence>
<keyword evidence="1" id="KW-0285">Flavoprotein</keyword>
<keyword evidence="2" id="KW-0288">FMN</keyword>
<dbReference type="CDD" id="cd04730">
    <property type="entry name" value="NPD_like"/>
    <property type="match status" value="1"/>
</dbReference>